<accession>A2C8N8</accession>
<dbReference type="HOGENOM" id="CLU_136176_1_0_3"/>
<dbReference type="EMBL" id="CP000554">
    <property type="protein sequence ID" value="ABM77848.1"/>
    <property type="molecule type" value="Genomic_DNA"/>
</dbReference>
<name>A2C8N8_PROM3</name>
<dbReference type="Proteomes" id="UP000002274">
    <property type="component" value="Chromosome"/>
</dbReference>
<dbReference type="PROSITE" id="PS51257">
    <property type="entry name" value="PROKAR_LIPOPROTEIN"/>
    <property type="match status" value="1"/>
</dbReference>
<sequence>MRALIVSTICLTGLLAVSCSNRKDQASAPITSDVLVSSTESWYGERFSYPQGKAEMTLIRAVFPPGAKTPVHTHPQPGVVYVEKGWIKCTLTESGKAREFRRGEAFVASTGDTQHACENIGNEDAVVFVAWAGVEGVPLKQPVKTE</sequence>
<dbReference type="PANTHER" id="PTHR38599:SF1">
    <property type="entry name" value="CUPIN DOMAIN PROTEIN (AFU_ORTHOLOGUE AFUA_3G13620)"/>
    <property type="match status" value="1"/>
</dbReference>
<protein>
    <submittedName>
        <fullName evidence="2">Uncharacterized conserved protein, contains double-stranded beta-helix domain</fullName>
    </submittedName>
</protein>
<dbReference type="Pfam" id="PF07883">
    <property type="entry name" value="Cupin_2"/>
    <property type="match status" value="1"/>
</dbReference>
<evidence type="ECO:0000259" key="1">
    <source>
        <dbReference type="Pfam" id="PF07883"/>
    </source>
</evidence>
<dbReference type="PANTHER" id="PTHR38599">
    <property type="entry name" value="CUPIN DOMAIN PROTEIN (AFU_ORTHOLOGUE AFUA_3G13620)"/>
    <property type="match status" value="1"/>
</dbReference>
<organism evidence="2 3">
    <name type="scientific">Prochlorococcus marinus (strain MIT 9303)</name>
    <dbReference type="NCBI Taxonomy" id="59922"/>
    <lineage>
        <taxon>Bacteria</taxon>
        <taxon>Bacillati</taxon>
        <taxon>Cyanobacteriota</taxon>
        <taxon>Cyanophyceae</taxon>
        <taxon>Synechococcales</taxon>
        <taxon>Prochlorococcaceae</taxon>
        <taxon>Prochlorococcus</taxon>
    </lineage>
</organism>
<dbReference type="BioCyc" id="PMAR59922:G1G80-972-MONOMER"/>
<reference evidence="2 3" key="1">
    <citation type="journal article" date="2007" name="PLoS Genet.">
        <title>Patterns and implications of gene gain and loss in the evolution of Prochlorococcus.</title>
        <authorList>
            <person name="Kettler G.C."/>
            <person name="Martiny A.C."/>
            <person name="Huang K."/>
            <person name="Zucker J."/>
            <person name="Coleman M.L."/>
            <person name="Rodrigue S."/>
            <person name="Chen F."/>
            <person name="Lapidus A."/>
            <person name="Ferriera S."/>
            <person name="Johnson J."/>
            <person name="Steglich C."/>
            <person name="Church G.M."/>
            <person name="Richardson P."/>
            <person name="Chisholm S.W."/>
        </authorList>
    </citation>
    <scope>NUCLEOTIDE SEQUENCE [LARGE SCALE GENOMIC DNA]</scope>
    <source>
        <strain evidence="2 3">MIT 9303</strain>
    </source>
</reference>
<feature type="domain" description="Cupin type-2" evidence="1">
    <location>
        <begin position="61"/>
        <end position="129"/>
    </location>
</feature>
<dbReference type="RefSeq" id="WP_011825751.1">
    <property type="nucleotide sequence ID" value="NC_008820.1"/>
</dbReference>
<dbReference type="SUPFAM" id="SSF51182">
    <property type="entry name" value="RmlC-like cupins"/>
    <property type="match status" value="1"/>
</dbReference>
<dbReference type="Gene3D" id="2.60.120.10">
    <property type="entry name" value="Jelly Rolls"/>
    <property type="match status" value="1"/>
</dbReference>
<dbReference type="InterPro" id="IPR014710">
    <property type="entry name" value="RmlC-like_jellyroll"/>
</dbReference>
<dbReference type="InterPro" id="IPR013096">
    <property type="entry name" value="Cupin_2"/>
</dbReference>
<evidence type="ECO:0000313" key="3">
    <source>
        <dbReference type="Proteomes" id="UP000002274"/>
    </source>
</evidence>
<proteinExistence type="predicted"/>
<dbReference type="AlphaFoldDB" id="A2C8N8"/>
<dbReference type="InterPro" id="IPR011051">
    <property type="entry name" value="RmlC_Cupin_sf"/>
</dbReference>
<dbReference type="CDD" id="cd02236">
    <property type="entry name" value="cupin_CV2614-like"/>
    <property type="match status" value="1"/>
</dbReference>
<dbReference type="KEGG" id="pmf:P9303_10991"/>
<dbReference type="STRING" id="59922.P9303_10991"/>
<gene>
    <name evidence="2" type="ordered locus">P9303_10991</name>
</gene>
<evidence type="ECO:0000313" key="2">
    <source>
        <dbReference type="EMBL" id="ABM77848.1"/>
    </source>
</evidence>